<dbReference type="InterPro" id="IPR000387">
    <property type="entry name" value="Tyr_Pase_dom"/>
</dbReference>
<evidence type="ECO:0000313" key="3">
    <source>
        <dbReference type="EMBL" id="CAK81370.1"/>
    </source>
</evidence>
<sequence>KIQQTQSQFCNYSQKQDDEQRDDLKLDLHYLMQHYQIQIVNSKKQYEGKTQRNEKKLKKGKIQAQLKHRLQIYLDTVSFLYYNSIRMQLNLKERENTLSQIGFVIVKSENKVERGEPTNIDLQIILVEYQIQKCLNMNNNILSQKLNNMLQNLQVEGKEINQDYSYEWVVGNDDLINMEKGISIAEFTEQSQNRDQEMEFRILRRLTETQYHNENLYDFHPDILKLNRYGNILPFKHSIVKLKCDEEENQKESYINADYINLINGKEKMMIATQGPVTQTIGHFWRMISQENIQSIVMLCNLKENGKVQCEQYWPRNIGESLLVGNITINFVSQEDLGNNIIKRTLQMQEQNGEEKQIIHLQWCGWPDQGVPNHNDFNIIMELINQILDKVLNDQKVVFHCSAGVGRTGTLISLVNLMIILTTYKSHIGIDNASTIILIKQEIFENPDQFRISVFGVVRRLREQRWGMVHTSEQYQYVYKFIDQAIKYMFQQQQ</sequence>
<dbReference type="SUPFAM" id="SSF52799">
    <property type="entry name" value="(Phosphotyrosine protein) phosphatases II"/>
    <property type="match status" value="1"/>
</dbReference>
<dbReference type="Proteomes" id="UP000000600">
    <property type="component" value="Unassembled WGS sequence"/>
</dbReference>
<reference evidence="3 4" key="1">
    <citation type="journal article" date="2006" name="Nature">
        <title>Global trends of whole-genome duplications revealed by the ciliate Paramecium tetraurelia.</title>
        <authorList>
            <consortium name="Genoscope"/>
            <person name="Aury J.-M."/>
            <person name="Jaillon O."/>
            <person name="Duret L."/>
            <person name="Noel B."/>
            <person name="Jubin C."/>
            <person name="Porcel B.M."/>
            <person name="Segurens B."/>
            <person name="Daubin V."/>
            <person name="Anthouard V."/>
            <person name="Aiach N."/>
            <person name="Arnaiz O."/>
            <person name="Billaut A."/>
            <person name="Beisson J."/>
            <person name="Blanc I."/>
            <person name="Bouhouche K."/>
            <person name="Camara F."/>
            <person name="Duharcourt S."/>
            <person name="Guigo R."/>
            <person name="Gogendeau D."/>
            <person name="Katinka M."/>
            <person name="Keller A.-M."/>
            <person name="Kissmehl R."/>
            <person name="Klotz C."/>
            <person name="Koll F."/>
            <person name="Le Moue A."/>
            <person name="Lepere C."/>
            <person name="Malinsky S."/>
            <person name="Nowacki M."/>
            <person name="Nowak J.K."/>
            <person name="Plattner H."/>
            <person name="Poulain J."/>
            <person name="Ruiz F."/>
            <person name="Serrano V."/>
            <person name="Zagulski M."/>
            <person name="Dessen P."/>
            <person name="Betermier M."/>
            <person name="Weissenbach J."/>
            <person name="Scarpelli C."/>
            <person name="Schachter V."/>
            <person name="Sperling L."/>
            <person name="Meyer E."/>
            <person name="Cohen J."/>
            <person name="Wincker P."/>
        </authorList>
    </citation>
    <scope>NUCLEOTIDE SEQUENCE [LARGE SCALE GENOMIC DNA]</scope>
    <source>
        <strain evidence="3 4">Stock d4-2</strain>
    </source>
</reference>
<dbReference type="OrthoDB" id="282898at2759"/>
<dbReference type="GeneID" id="5034553"/>
<dbReference type="eggNOG" id="KOG0792">
    <property type="taxonomic scope" value="Eukaryota"/>
</dbReference>
<name>A0DEA3_PARTE</name>
<feature type="non-terminal residue" evidence="3">
    <location>
        <position position="1"/>
    </location>
</feature>
<dbReference type="KEGG" id="ptm:GSPATT00039454001"/>
<dbReference type="InterPro" id="IPR016130">
    <property type="entry name" value="Tyr_Pase_AS"/>
</dbReference>
<accession>A0DEA3</accession>
<dbReference type="InterPro" id="IPR003595">
    <property type="entry name" value="Tyr_Pase_cat"/>
</dbReference>
<proteinExistence type="predicted"/>
<dbReference type="Gene3D" id="3.90.190.10">
    <property type="entry name" value="Protein tyrosine phosphatase superfamily"/>
    <property type="match status" value="1"/>
</dbReference>
<dbReference type="PROSITE" id="PS00383">
    <property type="entry name" value="TYR_PHOSPHATASE_1"/>
    <property type="match status" value="1"/>
</dbReference>
<dbReference type="SMART" id="SM00194">
    <property type="entry name" value="PTPc"/>
    <property type="match status" value="1"/>
</dbReference>
<dbReference type="InterPro" id="IPR000242">
    <property type="entry name" value="PTP_cat"/>
</dbReference>
<dbReference type="PRINTS" id="PR00700">
    <property type="entry name" value="PRTYPHPHTASE"/>
</dbReference>
<dbReference type="HOGENOM" id="CLU_001645_9_1_1"/>
<dbReference type="RefSeq" id="XP_001448767.1">
    <property type="nucleotide sequence ID" value="XM_001448730.1"/>
</dbReference>
<organism evidence="3 4">
    <name type="scientific">Paramecium tetraurelia</name>
    <dbReference type="NCBI Taxonomy" id="5888"/>
    <lineage>
        <taxon>Eukaryota</taxon>
        <taxon>Sar</taxon>
        <taxon>Alveolata</taxon>
        <taxon>Ciliophora</taxon>
        <taxon>Intramacronucleata</taxon>
        <taxon>Oligohymenophorea</taxon>
        <taxon>Peniculida</taxon>
        <taxon>Parameciidae</taxon>
        <taxon>Paramecium</taxon>
    </lineage>
</organism>
<dbReference type="SMART" id="SM00404">
    <property type="entry name" value="PTPc_motif"/>
    <property type="match status" value="1"/>
</dbReference>
<keyword evidence="4" id="KW-1185">Reference proteome</keyword>
<dbReference type="Pfam" id="PF00102">
    <property type="entry name" value="Y_phosphatase"/>
    <property type="match status" value="1"/>
</dbReference>
<dbReference type="InterPro" id="IPR029021">
    <property type="entry name" value="Prot-tyrosine_phosphatase-like"/>
</dbReference>
<dbReference type="FunFam" id="3.90.190.10:FF:000146">
    <property type="entry name" value="Predicted protein"/>
    <property type="match status" value="1"/>
</dbReference>
<dbReference type="InParanoid" id="A0DEA3"/>
<gene>
    <name evidence="3" type="ORF">GSPATT00039454001</name>
</gene>
<dbReference type="AlphaFoldDB" id="A0DEA3"/>
<dbReference type="EMBL" id="CT868403">
    <property type="protein sequence ID" value="CAK81370.1"/>
    <property type="molecule type" value="Genomic_DNA"/>
</dbReference>
<evidence type="ECO:0000313" key="4">
    <source>
        <dbReference type="Proteomes" id="UP000000600"/>
    </source>
</evidence>
<dbReference type="STRING" id="5888.A0DEA3"/>
<protein>
    <submittedName>
        <fullName evidence="3">Uncharacterized protein</fullName>
    </submittedName>
</protein>
<feature type="domain" description="Tyrosine-protein phosphatase" evidence="1">
    <location>
        <begin position="196"/>
        <end position="485"/>
    </location>
</feature>
<dbReference type="PANTHER" id="PTHR19134">
    <property type="entry name" value="RECEPTOR-TYPE TYROSINE-PROTEIN PHOSPHATASE"/>
    <property type="match status" value="1"/>
</dbReference>
<dbReference type="PANTHER" id="PTHR19134:SF449">
    <property type="entry name" value="TYROSINE-PROTEIN PHOSPHATASE 1"/>
    <property type="match status" value="1"/>
</dbReference>
<evidence type="ECO:0000259" key="2">
    <source>
        <dbReference type="PROSITE" id="PS50056"/>
    </source>
</evidence>
<dbReference type="CDD" id="cd00047">
    <property type="entry name" value="PTPc"/>
    <property type="match status" value="1"/>
</dbReference>
<dbReference type="PROSITE" id="PS50056">
    <property type="entry name" value="TYR_PHOSPHATASE_2"/>
    <property type="match status" value="1"/>
</dbReference>
<dbReference type="InterPro" id="IPR050348">
    <property type="entry name" value="Protein-Tyr_Phosphatase"/>
</dbReference>
<evidence type="ECO:0000259" key="1">
    <source>
        <dbReference type="PROSITE" id="PS50055"/>
    </source>
</evidence>
<dbReference type="OMA" id="CKHARYG"/>
<dbReference type="PROSITE" id="PS50055">
    <property type="entry name" value="TYR_PHOSPHATASE_PTP"/>
    <property type="match status" value="1"/>
</dbReference>
<feature type="domain" description="Tyrosine specific protein phosphatases" evidence="2">
    <location>
        <begin position="378"/>
        <end position="476"/>
    </location>
</feature>
<dbReference type="GO" id="GO:0004725">
    <property type="term" value="F:protein tyrosine phosphatase activity"/>
    <property type="evidence" value="ECO:0007669"/>
    <property type="project" value="InterPro"/>
</dbReference>